<dbReference type="SUPFAM" id="SSF53474">
    <property type="entry name" value="alpha/beta-Hydrolases"/>
    <property type="match status" value="1"/>
</dbReference>
<feature type="domain" description="AB hydrolase-1" evidence="1">
    <location>
        <begin position="78"/>
        <end position="182"/>
    </location>
</feature>
<gene>
    <name evidence="2" type="ORF">D6851_07185</name>
</gene>
<dbReference type="Pfam" id="PF00561">
    <property type="entry name" value="Abhydrolase_1"/>
    <property type="match status" value="1"/>
</dbReference>
<dbReference type="Gene3D" id="3.40.50.1820">
    <property type="entry name" value="alpha/beta hydrolase"/>
    <property type="match status" value="1"/>
</dbReference>
<evidence type="ECO:0000259" key="1">
    <source>
        <dbReference type="Pfam" id="PF00561"/>
    </source>
</evidence>
<name>A0A420EME4_9SPHN</name>
<dbReference type="PANTHER" id="PTHR37946:SF1">
    <property type="entry name" value="SLL1969 PROTEIN"/>
    <property type="match status" value="1"/>
</dbReference>
<comment type="caution">
    <text evidence="2">The sequence shown here is derived from an EMBL/GenBank/DDBJ whole genome shotgun (WGS) entry which is preliminary data.</text>
</comment>
<proteinExistence type="predicted"/>
<keyword evidence="3" id="KW-1185">Reference proteome</keyword>
<dbReference type="OrthoDB" id="7389193at2"/>
<evidence type="ECO:0000313" key="2">
    <source>
        <dbReference type="EMBL" id="RKF21796.1"/>
    </source>
</evidence>
<dbReference type="Proteomes" id="UP000284395">
    <property type="component" value="Unassembled WGS sequence"/>
</dbReference>
<dbReference type="PANTHER" id="PTHR37946">
    <property type="entry name" value="SLL1969 PROTEIN"/>
    <property type="match status" value="1"/>
</dbReference>
<reference evidence="2 3" key="1">
    <citation type="submission" date="2018-09" db="EMBL/GenBank/DDBJ databases">
        <title>Altererythrobacter spongiae sp. nov., isolated from a marine sponge.</title>
        <authorList>
            <person name="Zhuang L."/>
            <person name="Luo L."/>
        </authorList>
    </citation>
    <scope>NUCLEOTIDE SEQUENCE [LARGE SCALE GENOMIC DNA]</scope>
    <source>
        <strain evidence="2 3">HN-Y73</strain>
    </source>
</reference>
<accession>A0A420EME4</accession>
<sequence>MKNISHLHALAGSRTSAAKAVALRDALGTRLALMRHPRPADIKGPKLRYLMGELAVLGEPFRRARQELDIPRSTNPRVVMLLPGFATHPVRMRYMARQLEKAGHKVKRWGLGFNFGPSEENFERLSERVCVLRERYGVPVVLVGWSLGGLFAREMAKRHPDCVDKVVTMGSPFSGDPHANNAWRLYHLVTGHAVDNPPLELHLSGKPPVETVALWSPRDGIVSPRSSRGQRGERDREVALRCTHIGFAYSPESIRTVLRELERR</sequence>
<dbReference type="EMBL" id="RAPF01000003">
    <property type="protein sequence ID" value="RKF21796.1"/>
    <property type="molecule type" value="Genomic_DNA"/>
</dbReference>
<dbReference type="InterPro" id="IPR000073">
    <property type="entry name" value="AB_hydrolase_1"/>
</dbReference>
<keyword evidence="2" id="KW-0378">Hydrolase</keyword>
<dbReference type="GO" id="GO:0016787">
    <property type="term" value="F:hydrolase activity"/>
    <property type="evidence" value="ECO:0007669"/>
    <property type="project" value="UniProtKB-KW"/>
</dbReference>
<dbReference type="InterPro" id="IPR029058">
    <property type="entry name" value="AB_hydrolase_fold"/>
</dbReference>
<organism evidence="2 3">
    <name type="scientific">Altericroceibacterium spongiae</name>
    <dbReference type="NCBI Taxonomy" id="2320269"/>
    <lineage>
        <taxon>Bacteria</taxon>
        <taxon>Pseudomonadati</taxon>
        <taxon>Pseudomonadota</taxon>
        <taxon>Alphaproteobacteria</taxon>
        <taxon>Sphingomonadales</taxon>
        <taxon>Erythrobacteraceae</taxon>
        <taxon>Altericroceibacterium</taxon>
    </lineage>
</organism>
<evidence type="ECO:0000313" key="3">
    <source>
        <dbReference type="Proteomes" id="UP000284395"/>
    </source>
</evidence>
<protein>
    <submittedName>
        <fullName evidence="2">Alpha/beta fold hydrolase</fullName>
    </submittedName>
</protein>
<dbReference type="AlphaFoldDB" id="A0A420EME4"/>
<dbReference type="RefSeq" id="WP_120324436.1">
    <property type="nucleotide sequence ID" value="NZ_RAPF01000003.1"/>
</dbReference>